<dbReference type="Proteomes" id="UP000231203">
    <property type="component" value="Unassembled WGS sequence"/>
</dbReference>
<evidence type="ECO:0000313" key="1">
    <source>
        <dbReference type="EMBL" id="PIE62564.1"/>
    </source>
</evidence>
<evidence type="ECO:0008006" key="3">
    <source>
        <dbReference type="Google" id="ProtNLM"/>
    </source>
</evidence>
<proteinExistence type="predicted"/>
<dbReference type="AlphaFoldDB" id="A0A2G6MR53"/>
<reference evidence="1 2" key="1">
    <citation type="submission" date="2017-10" db="EMBL/GenBank/DDBJ databases">
        <title>Novel microbial diversity and functional potential in the marine mammal oral microbiome.</title>
        <authorList>
            <person name="Dudek N.K."/>
            <person name="Sun C.L."/>
            <person name="Burstein D."/>
            <person name="Kantor R.S."/>
            <person name="Aliaga Goltsman D.S."/>
            <person name="Bik E.M."/>
            <person name="Thomas B.C."/>
            <person name="Banfield J.F."/>
            <person name="Relman D.A."/>
        </authorList>
    </citation>
    <scope>NUCLEOTIDE SEQUENCE [LARGE SCALE GENOMIC DNA]</scope>
    <source>
        <strain evidence="1">DOLJORAL78_47_202</strain>
    </source>
</reference>
<name>A0A2G6MR53_9BACT</name>
<comment type="caution">
    <text evidence="1">The sequence shown here is derived from an EMBL/GenBank/DDBJ whole genome shotgun (WGS) entry which is preliminary data.</text>
</comment>
<sequence>MYSSLLDAPVNTELVVLQVTNPVLEKWMQRMGLFTGGHIIRHDDEFNFDSVRVNGENGDVVIPAGLVMKLYIHLESGEKIPLNEMKKGQEGHVEIHSGGRFIEQALARLGIPVDGNIRFIRSLPHMDYQVLINQRERTRLSEGETARIWGHYPGKESTQFYFAKKGLDFEVTEVMGGPRGVKHLRTHGVDVGVKLTLESIEQANSLQGHGPGSTPVTISSPGGLRLFLTPEKAGAVIVRTAI</sequence>
<dbReference type="EMBL" id="PDTI01000038">
    <property type="protein sequence ID" value="PIE62564.1"/>
    <property type="molecule type" value="Genomic_DNA"/>
</dbReference>
<protein>
    <recommendedName>
        <fullName evidence="3">Ferrous iron transporter FeoA domain-containing protein</fullName>
    </recommendedName>
</protein>
<gene>
    <name evidence="1" type="ORF">CSA25_04505</name>
</gene>
<accession>A0A2G6MR53</accession>
<evidence type="ECO:0000313" key="2">
    <source>
        <dbReference type="Proteomes" id="UP000231203"/>
    </source>
</evidence>
<organism evidence="1 2">
    <name type="scientific">Desulfobacter postgatei</name>
    <dbReference type="NCBI Taxonomy" id="2293"/>
    <lineage>
        <taxon>Bacteria</taxon>
        <taxon>Pseudomonadati</taxon>
        <taxon>Thermodesulfobacteriota</taxon>
        <taxon>Desulfobacteria</taxon>
        <taxon>Desulfobacterales</taxon>
        <taxon>Desulfobacteraceae</taxon>
        <taxon>Desulfobacter</taxon>
    </lineage>
</organism>